<protein>
    <submittedName>
        <fullName evidence="2">Uncharacterized protein</fullName>
    </submittedName>
</protein>
<evidence type="ECO:0000256" key="1">
    <source>
        <dbReference type="SAM" id="MobiDB-lite"/>
    </source>
</evidence>
<evidence type="ECO:0000313" key="2">
    <source>
        <dbReference type="EMBL" id="VDP16452.1"/>
    </source>
</evidence>
<evidence type="ECO:0000313" key="3">
    <source>
        <dbReference type="Proteomes" id="UP000277204"/>
    </source>
</evidence>
<gene>
    <name evidence="2" type="ORF">SMRZ_LOCUS14696</name>
</gene>
<sequence length="83" mass="9315">MPRHNDRMPPSLIIIRKLETMFLPTISGISICLRTFKRSIGAVTVRETVPEMPPHTNPAKFGGSNGSAVDLTETSTDFIWKFR</sequence>
<proteinExistence type="predicted"/>
<accession>A0A3P8AP89</accession>
<dbReference type="EMBL" id="UZAI01016812">
    <property type="protein sequence ID" value="VDP16452.1"/>
    <property type="molecule type" value="Genomic_DNA"/>
</dbReference>
<feature type="region of interest" description="Disordered" evidence="1">
    <location>
        <begin position="49"/>
        <end position="68"/>
    </location>
</feature>
<keyword evidence="3" id="KW-1185">Reference proteome</keyword>
<dbReference type="AlphaFoldDB" id="A0A3P8AP89"/>
<dbReference type="Proteomes" id="UP000277204">
    <property type="component" value="Unassembled WGS sequence"/>
</dbReference>
<organism evidence="2 3">
    <name type="scientific">Schistosoma margrebowiei</name>
    <dbReference type="NCBI Taxonomy" id="48269"/>
    <lineage>
        <taxon>Eukaryota</taxon>
        <taxon>Metazoa</taxon>
        <taxon>Spiralia</taxon>
        <taxon>Lophotrochozoa</taxon>
        <taxon>Platyhelminthes</taxon>
        <taxon>Trematoda</taxon>
        <taxon>Digenea</taxon>
        <taxon>Strigeidida</taxon>
        <taxon>Schistosomatoidea</taxon>
        <taxon>Schistosomatidae</taxon>
        <taxon>Schistosoma</taxon>
    </lineage>
</organism>
<name>A0A3P8AP89_9TREM</name>
<reference evidence="2 3" key="1">
    <citation type="submission" date="2018-11" db="EMBL/GenBank/DDBJ databases">
        <authorList>
            <consortium name="Pathogen Informatics"/>
        </authorList>
    </citation>
    <scope>NUCLEOTIDE SEQUENCE [LARGE SCALE GENOMIC DNA]</scope>
    <source>
        <strain evidence="2 3">Zambia</strain>
    </source>
</reference>